<feature type="compositionally biased region" description="Low complexity" evidence="9">
    <location>
        <begin position="521"/>
        <end position="555"/>
    </location>
</feature>
<feature type="region of interest" description="Disordered" evidence="9">
    <location>
        <begin position="502"/>
        <end position="555"/>
    </location>
</feature>
<dbReference type="InterPro" id="IPR021990">
    <property type="entry name" value="Mediator_Med12_LCEWAV"/>
</dbReference>
<feature type="compositionally biased region" description="Low complexity" evidence="9">
    <location>
        <begin position="331"/>
        <end position="350"/>
    </location>
</feature>
<dbReference type="EMBL" id="SEYY01000381">
    <property type="protein sequence ID" value="KAB7507384.1"/>
    <property type="molecule type" value="Genomic_DNA"/>
</dbReference>
<dbReference type="Proteomes" id="UP000326759">
    <property type="component" value="Unassembled WGS sequence"/>
</dbReference>
<keyword evidence="3" id="KW-0678">Repressor</keyword>
<comment type="caution">
    <text evidence="11">The sequence shown here is derived from an EMBL/GenBank/DDBJ whole genome shotgun (WGS) entry which is preliminary data.</text>
</comment>
<evidence type="ECO:0000256" key="1">
    <source>
        <dbReference type="ARBA" id="ARBA00004123"/>
    </source>
</evidence>
<evidence type="ECO:0000256" key="3">
    <source>
        <dbReference type="ARBA" id="ARBA00022491"/>
    </source>
</evidence>
<accession>A0A5N5TMH4</accession>
<evidence type="ECO:0000256" key="6">
    <source>
        <dbReference type="ARBA" id="ARBA00023163"/>
    </source>
</evidence>
<evidence type="ECO:0000256" key="7">
    <source>
        <dbReference type="ARBA" id="ARBA00023242"/>
    </source>
</evidence>
<keyword evidence="8" id="KW-0175">Coiled coil</keyword>
<dbReference type="SMART" id="SM01281">
    <property type="entry name" value="Med12"/>
    <property type="match status" value="1"/>
</dbReference>
<dbReference type="GO" id="GO:0045944">
    <property type="term" value="P:positive regulation of transcription by RNA polymerase II"/>
    <property type="evidence" value="ECO:0007669"/>
    <property type="project" value="TreeGrafter"/>
</dbReference>
<evidence type="ECO:0000313" key="11">
    <source>
        <dbReference type="EMBL" id="KAB7507384.1"/>
    </source>
</evidence>
<evidence type="ECO:0000256" key="8">
    <source>
        <dbReference type="SAM" id="Coils"/>
    </source>
</evidence>
<dbReference type="InterPro" id="IPR019035">
    <property type="entry name" value="Mediator_Med12"/>
</dbReference>
<feature type="region of interest" description="Disordered" evidence="9">
    <location>
        <begin position="593"/>
        <end position="617"/>
    </location>
</feature>
<dbReference type="GO" id="GO:0016592">
    <property type="term" value="C:mediator complex"/>
    <property type="evidence" value="ECO:0007669"/>
    <property type="project" value="InterPro"/>
</dbReference>
<protein>
    <submittedName>
        <fullName evidence="11">Mediator of RNA polymerase II transcription subunit 12</fullName>
    </submittedName>
</protein>
<dbReference type="OrthoDB" id="20828at2759"/>
<feature type="compositionally biased region" description="Polar residues" evidence="9">
    <location>
        <begin position="502"/>
        <end position="520"/>
    </location>
</feature>
<evidence type="ECO:0000256" key="2">
    <source>
        <dbReference type="ARBA" id="ARBA00010289"/>
    </source>
</evidence>
<evidence type="ECO:0000259" key="10">
    <source>
        <dbReference type="SMART" id="SM01281"/>
    </source>
</evidence>
<comment type="subcellular location">
    <subcellularLocation>
        <location evidence="1">Nucleus</location>
    </subcellularLocation>
</comment>
<dbReference type="GO" id="GO:0003713">
    <property type="term" value="F:transcription coactivator activity"/>
    <property type="evidence" value="ECO:0007669"/>
    <property type="project" value="TreeGrafter"/>
</dbReference>
<feature type="region of interest" description="Disordered" evidence="9">
    <location>
        <begin position="717"/>
        <end position="753"/>
    </location>
</feature>
<dbReference type="Pfam" id="PF12145">
    <property type="entry name" value="Med12-LCEWAV"/>
    <property type="match status" value="1"/>
</dbReference>
<keyword evidence="12" id="KW-1185">Reference proteome</keyword>
<feature type="region of interest" description="Disordered" evidence="9">
    <location>
        <begin position="318"/>
        <end position="350"/>
    </location>
</feature>
<evidence type="ECO:0000313" key="12">
    <source>
        <dbReference type="Proteomes" id="UP000326759"/>
    </source>
</evidence>
<reference evidence="11 12" key="1">
    <citation type="journal article" date="2019" name="PLoS Biol.">
        <title>Sex chromosomes control vertical transmission of feminizing Wolbachia symbionts in an isopod.</title>
        <authorList>
            <person name="Becking T."/>
            <person name="Chebbi M.A."/>
            <person name="Giraud I."/>
            <person name="Moumen B."/>
            <person name="Laverre T."/>
            <person name="Caubet Y."/>
            <person name="Peccoud J."/>
            <person name="Gilbert C."/>
            <person name="Cordaux R."/>
        </authorList>
    </citation>
    <scope>NUCLEOTIDE SEQUENCE [LARGE SCALE GENOMIC DNA]</scope>
    <source>
        <strain evidence="11">ANa2</strain>
        <tissue evidence="11">Whole body excluding digestive tract and cuticle</tissue>
    </source>
</reference>
<keyword evidence="4" id="KW-0805">Transcription regulation</keyword>
<feature type="compositionally biased region" description="Polar residues" evidence="9">
    <location>
        <begin position="318"/>
        <end position="330"/>
    </location>
</feature>
<feature type="coiled-coil region" evidence="8">
    <location>
        <begin position="1448"/>
        <end position="1475"/>
    </location>
</feature>
<sequence length="1728" mass="192968">MLMWDELDDVSVRHGFTHRPQIQDEYGSALHAAFTSAKIASNFNAILRKKAELNQMPDTGRKKQQINIKDNFWHATPRSKTTIEAWFKDLAGSKPLTSLAKKVPIFPKREEMLLTLCEYSVPMSRATWFIKMTSFYQESKMAESKIKRRPQPDLSQEWTQTITRFLREHLNKIAEIFVGSSSGSGSSSTSSSLLGSMNIPTSGTISGNSSQATSLTSSPHHGSSGGNLSGSEYLRYWNYCTQLAFFMYQEGLLDRQEFLDWIVDAVVRLRQPEQDCLLRVVLPLVLQYLDEITQSEFHSRKLSYYSAQKIKQLCQESNTSESAATHPTSPATNQSNSVNASSSQSNTSAPSGATSLQDLLSCHQHRPILLALSCFIQAVTLDCPTAMVWNFGCEGKTPPWLIGSPLDLLPSPPSDLPMPPRYNKNQVRAQLRVMEEHIRQRSKAAENRWSLDKSCVNISGTTITRVLGALEALDTHCFSKVDQNNCIDTLYAKIFSASKEVTSEGNNSSSASGTTITSLPNTSLSGTSHSGSSNNSSTTGNSCNGSSKGSKGPNGNTCEDAVIRTLCEWAVSAQRSGEHRALVVARLLEKRQNEKSPLENDNSEEKESSESASTSNSNPYVFQDLLLKFLDTQAPVYDENALSVRSQEFGNLILLFSELIRQDVFSHDAYMCTLISRGDLACAQPHLKNTDCLSSDRKEDCTDNIDDDIDKILQNIAKEADAPDSPKDDVNTSLEDQSAGSRGERGAGGKHRPPRHLIYAQHFPLPSDDNYNHEINQRYVLLYGVGKARDEARHAAKKLIKEIGKLLSKKYSIDVAEGGKVKRSSRGEISFEALLGRFKSLSYFDQHFITNQIASQVLDMLSGVGSGISNYLPVLDHICFLMDLMEVGLNIQGLLDLCTQIIKEVVDIELQLVERQCLVGIYCPQLTLHVVGILRKYHCCLLVSQEQTIAVFEGLCRLVKHVTNPSDCTSPERVVLAHLHDLYTSCSFLKSKHHESFSNAYPKIKQTLYIYLPPAKVALRWVPQFMEEYIKNPKLKIEPNVVKQLNEPANRFSFVWSAVIEACSPTTSNEKLNDLAILCAELTACCNSLSSEWLRIGNPDAEPGARLTCHLLLRIFKSVESPQPSQYGSVSPQNVPTSISQRNIRMNCDRYLLAAAAHLSLTMAPVLAVLKAMLIVSDAMSGQSKSQASISDILGTSDVGNGSNDSDMLGKGADKACLADFARYALRQICSQEWVRERCLKGPKELCSKDNLLDRMLSSKQALRLLHLICHPDSPSIHSDASLDHHTILSNILEDLDEWTLRISWLDLKLMYEQHRGAPSTQQELNVWLDNVAQAVINVFQQNTESESNHKNRNVRSRSINLVAPLISKLPKAVQGRVLKAAGEFLNSVNFGGFSTKPNTQQQSGRLPGTGVSSVLQQQQQQQQLNQAANARLQWPVSSHRPFLQLVLMCLEGQEEQLQGLLDSLKDQLNQAVNLYKECYIFKDKTRAIEDSQCRQQILEALKLRFALVGSLFDTIISSGSSSLICEWAQLLVNLILHGVIDLTNNSDLFTTSLDMLTALIHSTLVVEVNSESREENRKNYSMVVKKVKKELLDHKNVSLRLVRQLTPFPKVQTEIIALEPWGTITDTKGNRVQDFEKDKKHGLQVADKQKLSPWDLLDGHRNPAPLSWIWFAATRLERKPLKYEECHRLQRFHTHSMVKPFNYFLEPPPLPPEDLEPVPEKQTSCND</sequence>
<dbReference type="PANTHER" id="PTHR46007">
    <property type="entry name" value="MEDIATOR OF RNA POLYMERASE II TRANSCRIPTION SUBUNIT 12"/>
    <property type="match status" value="1"/>
</dbReference>
<evidence type="ECO:0000256" key="4">
    <source>
        <dbReference type="ARBA" id="ARBA00023015"/>
    </source>
</evidence>
<feature type="compositionally biased region" description="Basic and acidic residues" evidence="9">
    <location>
        <begin position="593"/>
        <end position="609"/>
    </location>
</feature>
<dbReference type="InterPro" id="IPR051647">
    <property type="entry name" value="Mediator_comp_sub12"/>
</dbReference>
<comment type="similarity">
    <text evidence="2">Belongs to the Mediator complex subunit 12 family.</text>
</comment>
<dbReference type="PANTHER" id="PTHR46007:SF11">
    <property type="entry name" value="MEDIATOR OF RNA POLYMERASE II TRANSCRIPTION SUBUNIT 12"/>
    <property type="match status" value="1"/>
</dbReference>
<keyword evidence="7" id="KW-0539">Nucleus</keyword>
<evidence type="ECO:0000256" key="5">
    <source>
        <dbReference type="ARBA" id="ARBA00023159"/>
    </source>
</evidence>
<proteinExistence type="inferred from homology"/>
<gene>
    <name evidence="11" type="primary">kto_0</name>
    <name evidence="11" type="ORF">Anas_05102</name>
</gene>
<feature type="non-terminal residue" evidence="11">
    <location>
        <position position="1728"/>
    </location>
</feature>
<feature type="compositionally biased region" description="Basic and acidic residues" evidence="9">
    <location>
        <begin position="718"/>
        <end position="730"/>
    </location>
</feature>
<feature type="domain" description="Mediator complex subunit Med12" evidence="10">
    <location>
        <begin position="71"/>
        <end position="131"/>
    </location>
</feature>
<dbReference type="Pfam" id="PF09497">
    <property type="entry name" value="Med12"/>
    <property type="match status" value="1"/>
</dbReference>
<keyword evidence="5" id="KW-0010">Activator</keyword>
<organism evidence="11 12">
    <name type="scientific">Armadillidium nasatum</name>
    <dbReference type="NCBI Taxonomy" id="96803"/>
    <lineage>
        <taxon>Eukaryota</taxon>
        <taxon>Metazoa</taxon>
        <taxon>Ecdysozoa</taxon>
        <taxon>Arthropoda</taxon>
        <taxon>Crustacea</taxon>
        <taxon>Multicrustacea</taxon>
        <taxon>Malacostraca</taxon>
        <taxon>Eumalacostraca</taxon>
        <taxon>Peracarida</taxon>
        <taxon>Isopoda</taxon>
        <taxon>Oniscidea</taxon>
        <taxon>Crinocheta</taxon>
        <taxon>Armadillidiidae</taxon>
        <taxon>Armadillidium</taxon>
    </lineage>
</organism>
<evidence type="ECO:0000256" key="9">
    <source>
        <dbReference type="SAM" id="MobiDB-lite"/>
    </source>
</evidence>
<name>A0A5N5TMH4_9CRUS</name>
<keyword evidence="6" id="KW-0804">Transcription</keyword>